<dbReference type="InterPro" id="IPR051340">
    <property type="entry name" value="Haloalkane_dehalogenase"/>
</dbReference>
<dbReference type="GO" id="GO:0004301">
    <property type="term" value="F:epoxide hydrolase activity"/>
    <property type="evidence" value="ECO:0007669"/>
    <property type="project" value="TreeGrafter"/>
</dbReference>
<evidence type="ECO:0000256" key="1">
    <source>
        <dbReference type="ARBA" id="ARBA00007213"/>
    </source>
</evidence>
<feature type="active site" description="Proton donor" evidence="5">
    <location>
        <position position="131"/>
    </location>
</feature>
<evidence type="ECO:0000259" key="6">
    <source>
        <dbReference type="Pfam" id="PF00561"/>
    </source>
</evidence>
<dbReference type="Gene3D" id="3.40.50.1820">
    <property type="entry name" value="alpha/beta hydrolase"/>
    <property type="match status" value="1"/>
</dbReference>
<name>A0A4R1NIN9_9RHOB</name>
<evidence type="ECO:0000256" key="5">
    <source>
        <dbReference type="HAMAP-Rule" id="MF_01231"/>
    </source>
</evidence>
<accession>A0A4R1NIN9</accession>
<dbReference type="Proteomes" id="UP000295673">
    <property type="component" value="Unassembled WGS sequence"/>
</dbReference>
<comment type="similarity">
    <text evidence="1 5">Belongs to the haloalkane dehalogenase family. Type 2 subfamily.</text>
</comment>
<dbReference type="InterPro" id="IPR023594">
    <property type="entry name" value="Haloalkane_dehalogenase_2"/>
</dbReference>
<organism evidence="7 8">
    <name type="scientific">Shimia isoporae</name>
    <dbReference type="NCBI Taxonomy" id="647720"/>
    <lineage>
        <taxon>Bacteria</taxon>
        <taxon>Pseudomonadati</taxon>
        <taxon>Pseudomonadota</taxon>
        <taxon>Alphaproteobacteria</taxon>
        <taxon>Rhodobacterales</taxon>
        <taxon>Roseobacteraceae</taxon>
    </lineage>
</organism>
<protein>
    <recommendedName>
        <fullName evidence="3 5">Haloalkane dehalogenase</fullName>
        <ecNumber evidence="3 5">3.8.1.5</ecNumber>
    </recommendedName>
</protein>
<dbReference type="PANTHER" id="PTHR42977">
    <property type="entry name" value="HYDROLASE-RELATED"/>
    <property type="match status" value="1"/>
</dbReference>
<dbReference type="InterPro" id="IPR000639">
    <property type="entry name" value="Epox_hydrolase-like"/>
</dbReference>
<evidence type="ECO:0000256" key="4">
    <source>
        <dbReference type="ARBA" id="ARBA00022801"/>
    </source>
</evidence>
<dbReference type="SUPFAM" id="SSF53474">
    <property type="entry name" value="alpha/beta-Hydrolases"/>
    <property type="match status" value="1"/>
</dbReference>
<dbReference type="HAMAP" id="MF_01231">
    <property type="entry name" value="Haloalk_dehal_type2"/>
    <property type="match status" value="1"/>
</dbReference>
<dbReference type="InterPro" id="IPR029058">
    <property type="entry name" value="AB_hydrolase_fold"/>
</dbReference>
<dbReference type="EC" id="3.8.1.5" evidence="3 5"/>
<feature type="active site" description="Proton acceptor" evidence="5">
    <location>
        <position position="273"/>
    </location>
</feature>
<dbReference type="NCBIfam" id="NF002938">
    <property type="entry name" value="PRK03592.1"/>
    <property type="match status" value="1"/>
</dbReference>
<evidence type="ECO:0000256" key="2">
    <source>
        <dbReference type="ARBA" id="ARBA00011245"/>
    </source>
</evidence>
<proteinExistence type="inferred from homology"/>
<comment type="catalytic activity">
    <reaction evidence="5">
        <text>1-haloalkane + H2O = a halide anion + a primary alcohol + H(+)</text>
        <dbReference type="Rhea" id="RHEA:19081"/>
        <dbReference type="ChEBI" id="CHEBI:15377"/>
        <dbReference type="ChEBI" id="CHEBI:15378"/>
        <dbReference type="ChEBI" id="CHEBI:15734"/>
        <dbReference type="ChEBI" id="CHEBI:16042"/>
        <dbReference type="ChEBI" id="CHEBI:18060"/>
        <dbReference type="EC" id="3.8.1.5"/>
    </reaction>
</comment>
<dbReference type="EMBL" id="SMGR01000001">
    <property type="protein sequence ID" value="TCL08106.1"/>
    <property type="molecule type" value="Genomic_DNA"/>
</dbReference>
<dbReference type="OrthoDB" id="9804723at2"/>
<dbReference type="PRINTS" id="PR00412">
    <property type="entry name" value="EPOXHYDRLASE"/>
</dbReference>
<evidence type="ECO:0000313" key="7">
    <source>
        <dbReference type="EMBL" id="TCL08106.1"/>
    </source>
</evidence>
<gene>
    <name evidence="5" type="primary">dhaA</name>
    <name evidence="7" type="ORF">BXY66_0139</name>
</gene>
<evidence type="ECO:0000313" key="8">
    <source>
        <dbReference type="Proteomes" id="UP000295673"/>
    </source>
</evidence>
<dbReference type="PANTHER" id="PTHR42977:SF3">
    <property type="entry name" value="AB HYDROLASE-1 DOMAIN-CONTAINING PROTEIN"/>
    <property type="match status" value="1"/>
</dbReference>
<comment type="function">
    <text evidence="5">Catalyzes hydrolytic cleavage of carbon-halogen bonds in halogenated aliphatic compounds, leading to the formation of the corresponding primary alcohols, halide ions and protons.</text>
</comment>
<dbReference type="GO" id="GO:0018786">
    <property type="term" value="F:haloalkane dehalogenase activity"/>
    <property type="evidence" value="ECO:0007669"/>
    <property type="project" value="UniProtKB-UniRule"/>
</dbReference>
<evidence type="ECO:0000256" key="3">
    <source>
        <dbReference type="ARBA" id="ARBA00012065"/>
    </source>
</evidence>
<comment type="caution">
    <text evidence="7">The sequence shown here is derived from an EMBL/GenBank/DDBJ whole genome shotgun (WGS) entry which is preliminary data.</text>
</comment>
<keyword evidence="8" id="KW-1185">Reference proteome</keyword>
<feature type="domain" description="AB hydrolase-1" evidence="6">
    <location>
        <begin position="35"/>
        <end position="151"/>
    </location>
</feature>
<dbReference type="Pfam" id="PF00561">
    <property type="entry name" value="Abhydrolase_1"/>
    <property type="match status" value="1"/>
</dbReference>
<dbReference type="RefSeq" id="WP_132858267.1">
    <property type="nucleotide sequence ID" value="NZ_SMGR01000001.1"/>
</dbReference>
<sequence length="300" mass="33404">MKSPQAISAEFPFESRFVDVNGSRIHYVDEGEGDPVLFIHGNPTSSYLWRNIIPHTVPHGRAIALDLIGMGKSDKPDLGYRFADHVPYLDGFIEALGLKNITLVIHDWGSALGFHYAHRHPDNIRGIAFMEGVIRPMTWSGFPPDFRTGFKMMRTTGLGWLMISGANVFVNKILPSAIVRDLSAEEMVHYRAPYPTAKSRKPVRVWPTEIPIDGSPSDVHDIVAAYSAWLGETDVPMLLFFGSPGGTIRADGVQWCRDTIRNLRVVDVGAGIHFIQEDNPHLIGRELANWLQELVPAKSA</sequence>
<comment type="subunit">
    <text evidence="2 5">Monomer.</text>
</comment>
<dbReference type="AlphaFoldDB" id="A0A4R1NIN9"/>
<feature type="active site" description="Nucleophile" evidence="5">
    <location>
        <position position="107"/>
    </location>
</feature>
<reference evidence="7 8" key="1">
    <citation type="submission" date="2019-03" db="EMBL/GenBank/DDBJ databases">
        <title>Genomic Encyclopedia of Archaeal and Bacterial Type Strains, Phase II (KMG-II): from individual species to whole genera.</title>
        <authorList>
            <person name="Goeker M."/>
        </authorList>
    </citation>
    <scope>NUCLEOTIDE SEQUENCE [LARGE SCALE GENOMIC DNA]</scope>
    <source>
        <strain evidence="7 8">DSM 26433</strain>
    </source>
</reference>
<dbReference type="InterPro" id="IPR000073">
    <property type="entry name" value="AB_hydrolase_1"/>
</dbReference>
<keyword evidence="4 5" id="KW-0378">Hydrolase</keyword>